<evidence type="ECO:0000313" key="2">
    <source>
        <dbReference type="EMBL" id="ABA24849.1"/>
    </source>
</evidence>
<protein>
    <submittedName>
        <fullName evidence="2">Uncharacterized protein</fullName>
    </submittedName>
</protein>
<dbReference type="Proteomes" id="UP000002533">
    <property type="component" value="Plasmid pAnaA"/>
</dbReference>
<feature type="transmembrane region" description="Helical" evidence="1">
    <location>
        <begin position="178"/>
        <end position="201"/>
    </location>
</feature>
<keyword evidence="1" id="KW-0812">Transmembrane</keyword>
<reference evidence="3" key="1">
    <citation type="journal article" date="2014" name="Stand. Genomic Sci.">
        <title>Complete genome sequence of Anabaena variabilis ATCC 29413.</title>
        <authorList>
            <person name="Thiel T."/>
            <person name="Pratte B.S."/>
            <person name="Zhong J."/>
            <person name="Goodwin L."/>
            <person name="Copeland A."/>
            <person name="Lucas S."/>
            <person name="Han C."/>
            <person name="Pitluck S."/>
            <person name="Land M.L."/>
            <person name="Kyrpides N.C."/>
            <person name="Woyke T."/>
        </authorList>
    </citation>
    <scope>NUCLEOTIDE SEQUENCE [LARGE SCALE GENOMIC DNA]</scope>
    <source>
        <strain evidence="3">ATCC 29413 / PCC 7937</strain>
    </source>
</reference>
<dbReference type="KEGG" id="ava:Ava_B0137"/>
<feature type="transmembrane region" description="Helical" evidence="1">
    <location>
        <begin position="12"/>
        <end position="29"/>
    </location>
</feature>
<evidence type="ECO:0000313" key="3">
    <source>
        <dbReference type="Proteomes" id="UP000002533"/>
    </source>
</evidence>
<proteinExistence type="predicted"/>
<feature type="transmembrane region" description="Helical" evidence="1">
    <location>
        <begin position="89"/>
        <end position="108"/>
    </location>
</feature>
<feature type="transmembrane region" description="Helical" evidence="1">
    <location>
        <begin position="207"/>
        <end position="234"/>
    </location>
</feature>
<keyword evidence="2" id="KW-0614">Plasmid</keyword>
<dbReference type="HOGENOM" id="CLU_1060261_0_0_3"/>
<sequence>MLLPIGKPTIYIEGFLLVILVIVLVISISNNLTADLLTVLIQAVLFGICFFIADRFAFDANLTPALLASMGVCRLLMSDVGKGEILSPVLIAPGLIRCGFILVLTWITPGFSFSLISNSLLPATYTRSIWLAALSAGVEGWALRICLSGETTGKTMLSWLLVQQLGTGRYPFDSAMIISIWLVVILSMIIALVMLNIPAWLKPAREIGIFLLVLQGALVSGGWVILFIIVGCLMQLIRLTFGGKQEVLATGFLIPILIQRFF</sequence>
<organism evidence="2 3">
    <name type="scientific">Trichormus variabilis (strain ATCC 29413 / PCC 7937)</name>
    <name type="common">Anabaena variabilis</name>
    <dbReference type="NCBI Taxonomy" id="240292"/>
    <lineage>
        <taxon>Bacteria</taxon>
        <taxon>Bacillati</taxon>
        <taxon>Cyanobacteriota</taxon>
        <taxon>Cyanophyceae</taxon>
        <taxon>Nostocales</taxon>
        <taxon>Nostocaceae</taxon>
        <taxon>Trichormus</taxon>
    </lineage>
</organism>
<keyword evidence="1" id="KW-1133">Transmembrane helix</keyword>
<gene>
    <name evidence="2" type="ordered locus">Ava_B0137</name>
</gene>
<keyword evidence="1" id="KW-0472">Membrane</keyword>
<geneLocation type="plasmid" evidence="3">
    <name>pAnaA</name>
</geneLocation>
<name>Q3M2D7_TRIV2</name>
<feature type="transmembrane region" description="Helical" evidence="1">
    <location>
        <begin position="36"/>
        <end position="53"/>
    </location>
</feature>
<dbReference type="AlphaFoldDB" id="Q3M2D7"/>
<dbReference type="EMBL" id="CP000119">
    <property type="protein sequence ID" value="ABA24849.1"/>
    <property type="molecule type" value="Genomic_DNA"/>
</dbReference>
<accession>Q3M2D7</accession>
<evidence type="ECO:0000256" key="1">
    <source>
        <dbReference type="SAM" id="Phobius"/>
    </source>
</evidence>